<feature type="transmembrane region" description="Helical" evidence="1">
    <location>
        <begin position="77"/>
        <end position="102"/>
    </location>
</feature>
<dbReference type="RefSeq" id="WP_267989149.1">
    <property type="nucleotide sequence ID" value="NZ_JAPJZI010000001.1"/>
</dbReference>
<evidence type="ECO:0000256" key="1">
    <source>
        <dbReference type="SAM" id="Phobius"/>
    </source>
</evidence>
<evidence type="ECO:0000313" key="2">
    <source>
        <dbReference type="EMBL" id="MDA5397692.1"/>
    </source>
</evidence>
<proteinExistence type="predicted"/>
<accession>A0A9X3UEK9</accession>
<gene>
    <name evidence="2" type="ORF">OQ273_03800</name>
</gene>
<keyword evidence="1" id="KW-1133">Transmembrane helix</keyword>
<name>A0A9X3UEK9_9HYPH</name>
<feature type="transmembrane region" description="Helical" evidence="1">
    <location>
        <begin position="163"/>
        <end position="185"/>
    </location>
</feature>
<protein>
    <submittedName>
        <fullName evidence="2">Uncharacterized protein</fullName>
    </submittedName>
</protein>
<feature type="transmembrane region" description="Helical" evidence="1">
    <location>
        <begin position="54"/>
        <end position="71"/>
    </location>
</feature>
<feature type="transmembrane region" description="Helical" evidence="1">
    <location>
        <begin position="122"/>
        <end position="143"/>
    </location>
</feature>
<keyword evidence="1" id="KW-0812">Transmembrane</keyword>
<feature type="transmembrane region" description="Helical" evidence="1">
    <location>
        <begin position="264"/>
        <end position="285"/>
    </location>
</feature>
<evidence type="ECO:0000313" key="3">
    <source>
        <dbReference type="Proteomes" id="UP001151234"/>
    </source>
</evidence>
<reference evidence="2" key="1">
    <citation type="submission" date="2022-11" db="EMBL/GenBank/DDBJ databases">
        <title>Draft genome sequence of Hoeflea poritis E7-10 and Hoeflea prorocentri PM5-8, separated from scleractinian coral Porites lutea and marine dinoflagellate.</title>
        <authorList>
            <person name="Zhang G."/>
            <person name="Wei Q."/>
            <person name="Cai L."/>
        </authorList>
    </citation>
    <scope>NUCLEOTIDE SEQUENCE</scope>
    <source>
        <strain evidence="2">PM5-8</strain>
    </source>
</reference>
<dbReference type="Proteomes" id="UP001151234">
    <property type="component" value="Unassembled WGS sequence"/>
</dbReference>
<dbReference type="AlphaFoldDB" id="A0A9X3UEK9"/>
<organism evidence="2 3">
    <name type="scientific">Hoeflea prorocentri</name>
    <dbReference type="NCBI Taxonomy" id="1922333"/>
    <lineage>
        <taxon>Bacteria</taxon>
        <taxon>Pseudomonadati</taxon>
        <taxon>Pseudomonadota</taxon>
        <taxon>Alphaproteobacteria</taxon>
        <taxon>Hyphomicrobiales</taxon>
        <taxon>Rhizobiaceae</taxon>
        <taxon>Hoeflea</taxon>
    </lineage>
</organism>
<keyword evidence="3" id="KW-1185">Reference proteome</keyword>
<feature type="transmembrane region" description="Helical" evidence="1">
    <location>
        <begin position="206"/>
        <end position="231"/>
    </location>
</feature>
<dbReference type="EMBL" id="JAPJZI010000001">
    <property type="protein sequence ID" value="MDA5397692.1"/>
    <property type="molecule type" value="Genomic_DNA"/>
</dbReference>
<comment type="caution">
    <text evidence="2">The sequence shown here is derived from an EMBL/GenBank/DDBJ whole genome shotgun (WGS) entry which is preliminary data.</text>
</comment>
<keyword evidence="1" id="KW-0472">Membrane</keyword>
<sequence length="301" mass="33290">MEKLHNKIFKLLDRRMRRRYVAFLVVYDEIYSTYECIKDLSDMYQQAFRLCLRLKGYFGLAVAVALILEFINDAFSVANGTIVGSVLNWGYLAYISHAALLLPDHRDKAKDGVRMVGFSIRLFGLGVLMALPAIILGVFVFLFSNDLDNVDARLFVSITIPALLSAILFVLVLASIGTVLPAYVVQSGKGVSAAFRRGMRTFWNTAAYLLAGPLIFTSIAFIIPFAAVLLFPELLEADHDAPQNMWGSIQSSVTIFLVRLVANAAYAFAVVMTAWVLSCAFLDALKSEGRDAPLRRGNSPL</sequence>